<dbReference type="Gene3D" id="1.10.10.10">
    <property type="entry name" value="Winged helix-like DNA-binding domain superfamily/Winged helix DNA-binding domain"/>
    <property type="match status" value="1"/>
</dbReference>
<dbReference type="PANTHER" id="PTHR44688:SF16">
    <property type="entry name" value="DNA-BINDING TRANSCRIPTIONAL ACTIVATOR DEVR_DOSR"/>
    <property type="match status" value="1"/>
</dbReference>
<keyword evidence="2" id="KW-0902">Two-component regulatory system</keyword>
<evidence type="ECO:0000256" key="7">
    <source>
        <dbReference type="SAM" id="Coils"/>
    </source>
</evidence>
<dbReference type="CDD" id="cd06170">
    <property type="entry name" value="LuxR_C_like"/>
    <property type="match status" value="1"/>
</dbReference>
<dbReference type="RefSeq" id="WP_064309526.1">
    <property type="nucleotide sequence ID" value="NZ_LWCR01000088.1"/>
</dbReference>
<dbReference type="GO" id="GO:0003677">
    <property type="term" value="F:DNA binding"/>
    <property type="evidence" value="ECO:0007669"/>
    <property type="project" value="UniProtKB-KW"/>
</dbReference>
<reference evidence="10 11" key="1">
    <citation type="submission" date="2016-04" db="EMBL/GenBank/DDBJ databases">
        <title>Draft Genome Sequences of Staphylococcus capitis Strain H36, S. capitis Strain H65, S. cohnii Strain H62, S. hominis Strain H69, Mycobacterium iranicum Strain H39, Plantibacter sp. Strain H53, Pseudomonas oryzihabitans Strain H72, and Microbacterium sp. Strain H83, isolated from residential settings.</title>
        <authorList>
            <person name="Lymperopoulou D."/>
            <person name="Adams R.I."/>
            <person name="Lindow S."/>
            <person name="Coil D.A."/>
            <person name="Jospin G."/>
            <person name="Eisen J.A."/>
        </authorList>
    </citation>
    <scope>NUCLEOTIDE SEQUENCE [LARGE SCALE GENOMIC DNA]</scope>
    <source>
        <strain evidence="10 11">H72</strain>
    </source>
</reference>
<dbReference type="PROSITE" id="PS50110">
    <property type="entry name" value="RESPONSE_REGULATORY"/>
    <property type="match status" value="1"/>
</dbReference>
<dbReference type="PROSITE" id="PS00622">
    <property type="entry name" value="HTH_LUXR_1"/>
    <property type="match status" value="1"/>
</dbReference>
<dbReference type="PANTHER" id="PTHR44688">
    <property type="entry name" value="DNA-BINDING TRANSCRIPTIONAL ACTIVATOR DEVR_DOSR"/>
    <property type="match status" value="1"/>
</dbReference>
<dbReference type="SMART" id="SM00421">
    <property type="entry name" value="HTH_LUXR"/>
    <property type="match status" value="1"/>
</dbReference>
<dbReference type="GO" id="GO:0006355">
    <property type="term" value="P:regulation of DNA-templated transcription"/>
    <property type="evidence" value="ECO:0007669"/>
    <property type="project" value="InterPro"/>
</dbReference>
<dbReference type="OrthoDB" id="9802186at2"/>
<dbReference type="InterPro" id="IPR016032">
    <property type="entry name" value="Sig_transdc_resp-reg_C-effctor"/>
</dbReference>
<dbReference type="SUPFAM" id="SSF46894">
    <property type="entry name" value="C-terminal effector domain of the bipartite response regulators"/>
    <property type="match status" value="1"/>
</dbReference>
<evidence type="ECO:0000256" key="5">
    <source>
        <dbReference type="ARBA" id="ARBA00023163"/>
    </source>
</evidence>
<dbReference type="PROSITE" id="PS50043">
    <property type="entry name" value="HTH_LUXR_2"/>
    <property type="match status" value="1"/>
</dbReference>
<evidence type="ECO:0000313" key="10">
    <source>
        <dbReference type="EMBL" id="OAN23024.1"/>
    </source>
</evidence>
<protein>
    <submittedName>
        <fullName evidence="10">DNA-binding response regulator</fullName>
    </submittedName>
</protein>
<sequence length="213" mass="23420">MTSASMTDQIQPTLVHLVDDDASVRAALEDLLASMGLSTHSYVSAADFLDRARLEEPGCLVLDVRMPGMSGLDLQQELQRRGLALPIIFITGHGDIPMSVRAMKQGALEFLTKPFRDQDLLDAIDQALRKAQDAHAQRRQLQELQTRLDTLNEGERAVLARVVTGLLNKQIAAQLGVSEITVKVRRAALMRKLQAGSLAELVKMVERLEASRG</sequence>
<gene>
    <name evidence="10" type="ORF">A4V15_10165</name>
</gene>
<dbReference type="InterPro" id="IPR001789">
    <property type="entry name" value="Sig_transdc_resp-reg_receiver"/>
</dbReference>
<evidence type="ECO:0000256" key="4">
    <source>
        <dbReference type="ARBA" id="ARBA00023125"/>
    </source>
</evidence>
<evidence type="ECO:0000259" key="8">
    <source>
        <dbReference type="PROSITE" id="PS50043"/>
    </source>
</evidence>
<dbReference type="Proteomes" id="UP000078356">
    <property type="component" value="Unassembled WGS sequence"/>
</dbReference>
<comment type="caution">
    <text evidence="10">The sequence shown here is derived from an EMBL/GenBank/DDBJ whole genome shotgun (WGS) entry which is preliminary data.</text>
</comment>
<dbReference type="GO" id="GO:0000160">
    <property type="term" value="P:phosphorelay signal transduction system"/>
    <property type="evidence" value="ECO:0007669"/>
    <property type="project" value="UniProtKB-KW"/>
</dbReference>
<dbReference type="FunFam" id="3.40.50.2300:FF:000018">
    <property type="entry name" value="DNA-binding transcriptional regulator NtrC"/>
    <property type="match status" value="1"/>
</dbReference>
<organism evidence="10 11">
    <name type="scientific">Pseudomonas oryzihabitans</name>
    <dbReference type="NCBI Taxonomy" id="47885"/>
    <lineage>
        <taxon>Bacteria</taxon>
        <taxon>Pseudomonadati</taxon>
        <taxon>Pseudomonadota</taxon>
        <taxon>Gammaproteobacteria</taxon>
        <taxon>Pseudomonadales</taxon>
        <taxon>Pseudomonadaceae</taxon>
        <taxon>Pseudomonas</taxon>
    </lineage>
</organism>
<dbReference type="InterPro" id="IPR036388">
    <property type="entry name" value="WH-like_DNA-bd_sf"/>
</dbReference>
<dbReference type="AlphaFoldDB" id="A0A178L1E6"/>
<evidence type="ECO:0000256" key="2">
    <source>
        <dbReference type="ARBA" id="ARBA00023012"/>
    </source>
</evidence>
<keyword evidence="4 10" id="KW-0238">DNA-binding</keyword>
<dbReference type="PRINTS" id="PR00038">
    <property type="entry name" value="HTHLUXR"/>
</dbReference>
<dbReference type="InterPro" id="IPR011006">
    <property type="entry name" value="CheY-like_superfamily"/>
</dbReference>
<keyword evidence="7" id="KW-0175">Coiled coil</keyword>
<dbReference type="InterPro" id="IPR000792">
    <property type="entry name" value="Tscrpt_reg_LuxR_C"/>
</dbReference>
<proteinExistence type="predicted"/>
<name>A0A178L1E6_9PSED</name>
<keyword evidence="5" id="KW-0804">Transcription</keyword>
<feature type="coiled-coil region" evidence="7">
    <location>
        <begin position="124"/>
        <end position="154"/>
    </location>
</feature>
<evidence type="ECO:0000256" key="3">
    <source>
        <dbReference type="ARBA" id="ARBA00023015"/>
    </source>
</evidence>
<feature type="domain" description="Response regulatory" evidence="9">
    <location>
        <begin position="14"/>
        <end position="128"/>
    </location>
</feature>
<dbReference type="EMBL" id="LWCR01000088">
    <property type="protein sequence ID" value="OAN23024.1"/>
    <property type="molecule type" value="Genomic_DNA"/>
</dbReference>
<feature type="domain" description="HTH luxR-type" evidence="8">
    <location>
        <begin position="144"/>
        <end position="209"/>
    </location>
</feature>
<feature type="modified residue" description="4-aspartylphosphate" evidence="6">
    <location>
        <position position="63"/>
    </location>
</feature>
<keyword evidence="1 6" id="KW-0597">Phosphoprotein</keyword>
<dbReference type="CDD" id="cd17537">
    <property type="entry name" value="REC_FixJ"/>
    <property type="match status" value="1"/>
</dbReference>
<keyword evidence="3" id="KW-0805">Transcription regulation</keyword>
<evidence type="ECO:0000256" key="6">
    <source>
        <dbReference type="PROSITE-ProRule" id="PRU00169"/>
    </source>
</evidence>
<dbReference type="SUPFAM" id="SSF52172">
    <property type="entry name" value="CheY-like"/>
    <property type="match status" value="1"/>
</dbReference>
<dbReference type="Gene3D" id="3.40.50.2300">
    <property type="match status" value="1"/>
</dbReference>
<evidence type="ECO:0000256" key="1">
    <source>
        <dbReference type="ARBA" id="ARBA00022553"/>
    </source>
</evidence>
<accession>A0A178L1E6</accession>
<dbReference type="SMART" id="SM00448">
    <property type="entry name" value="REC"/>
    <property type="match status" value="1"/>
</dbReference>
<evidence type="ECO:0000259" key="9">
    <source>
        <dbReference type="PROSITE" id="PS50110"/>
    </source>
</evidence>
<dbReference type="Pfam" id="PF00072">
    <property type="entry name" value="Response_reg"/>
    <property type="match status" value="1"/>
</dbReference>
<evidence type="ECO:0000313" key="11">
    <source>
        <dbReference type="Proteomes" id="UP000078356"/>
    </source>
</evidence>
<dbReference type="Pfam" id="PF00196">
    <property type="entry name" value="GerE"/>
    <property type="match status" value="1"/>
</dbReference>